<protein>
    <submittedName>
        <fullName evidence="1">Uncharacterized protein</fullName>
    </submittedName>
</protein>
<accession>A0A0D2DKT3</accession>
<evidence type="ECO:0000313" key="1">
    <source>
        <dbReference type="EMBL" id="KIW36359.1"/>
    </source>
</evidence>
<dbReference type="EMBL" id="KN847360">
    <property type="protein sequence ID" value="KIW36359.1"/>
    <property type="molecule type" value="Genomic_DNA"/>
</dbReference>
<dbReference type="RefSeq" id="XP_016256575.1">
    <property type="nucleotide sequence ID" value="XM_016413015.1"/>
</dbReference>
<dbReference type="PANTHER" id="PTHR38846:SF1">
    <property type="entry name" value="C3H1-TYPE DOMAIN-CONTAINING PROTEIN"/>
    <property type="match status" value="1"/>
</dbReference>
<dbReference type="AlphaFoldDB" id="A0A0D2DKT3"/>
<gene>
    <name evidence="1" type="ORF">PV06_11356</name>
</gene>
<keyword evidence="2" id="KW-1185">Reference proteome</keyword>
<dbReference type="GeneID" id="27363430"/>
<dbReference type="Proteomes" id="UP000053342">
    <property type="component" value="Unassembled WGS sequence"/>
</dbReference>
<proteinExistence type="predicted"/>
<dbReference type="STRING" id="215243.A0A0D2DKT3"/>
<dbReference type="OrthoDB" id="6105938at2759"/>
<dbReference type="PANTHER" id="PTHR38846">
    <property type="entry name" value="C3H1-TYPE DOMAIN-CONTAINING PROTEIN"/>
    <property type="match status" value="1"/>
</dbReference>
<name>A0A0D2DKT3_9EURO</name>
<dbReference type="VEuPathDB" id="FungiDB:PV06_11356"/>
<dbReference type="HOGENOM" id="CLU_2263751_0_0_1"/>
<reference evidence="1 2" key="1">
    <citation type="submission" date="2015-01" db="EMBL/GenBank/DDBJ databases">
        <title>The Genome Sequence of Exophiala oligosperma CBS72588.</title>
        <authorList>
            <consortium name="The Broad Institute Genomics Platform"/>
            <person name="Cuomo C."/>
            <person name="de Hoog S."/>
            <person name="Gorbushina A."/>
            <person name="Stielow B."/>
            <person name="Teixiera M."/>
            <person name="Abouelleil A."/>
            <person name="Chapman S.B."/>
            <person name="Priest M."/>
            <person name="Young S.K."/>
            <person name="Wortman J."/>
            <person name="Nusbaum C."/>
            <person name="Birren B."/>
        </authorList>
    </citation>
    <scope>NUCLEOTIDE SEQUENCE [LARGE SCALE GENOMIC DNA]</scope>
    <source>
        <strain evidence="1 2">CBS 72588</strain>
    </source>
</reference>
<evidence type="ECO:0000313" key="2">
    <source>
        <dbReference type="Proteomes" id="UP000053342"/>
    </source>
</evidence>
<sequence length="103" mass="12070">MSGATMGQSYFAVFEDFNHVETAALVDEFQRLAQHQHWRPGSRTYTKQRQKCFEQAFNEHYSKPETTLQGWQDLCRELAIQPPPSSITHCKKARPSVYTWDVY</sequence>
<organism evidence="1 2">
    <name type="scientific">Exophiala oligosperma</name>
    <dbReference type="NCBI Taxonomy" id="215243"/>
    <lineage>
        <taxon>Eukaryota</taxon>
        <taxon>Fungi</taxon>
        <taxon>Dikarya</taxon>
        <taxon>Ascomycota</taxon>
        <taxon>Pezizomycotina</taxon>
        <taxon>Eurotiomycetes</taxon>
        <taxon>Chaetothyriomycetidae</taxon>
        <taxon>Chaetothyriales</taxon>
        <taxon>Herpotrichiellaceae</taxon>
        <taxon>Exophiala</taxon>
    </lineage>
</organism>